<accession>A0A445CVB4</accession>
<organism evidence="1 2">
    <name type="scientific">Arachis hypogaea</name>
    <name type="common">Peanut</name>
    <dbReference type="NCBI Taxonomy" id="3818"/>
    <lineage>
        <taxon>Eukaryota</taxon>
        <taxon>Viridiplantae</taxon>
        <taxon>Streptophyta</taxon>
        <taxon>Embryophyta</taxon>
        <taxon>Tracheophyta</taxon>
        <taxon>Spermatophyta</taxon>
        <taxon>Magnoliopsida</taxon>
        <taxon>eudicotyledons</taxon>
        <taxon>Gunneridae</taxon>
        <taxon>Pentapetalae</taxon>
        <taxon>rosids</taxon>
        <taxon>fabids</taxon>
        <taxon>Fabales</taxon>
        <taxon>Fabaceae</taxon>
        <taxon>Papilionoideae</taxon>
        <taxon>50 kb inversion clade</taxon>
        <taxon>dalbergioids sensu lato</taxon>
        <taxon>Dalbergieae</taxon>
        <taxon>Pterocarpus clade</taxon>
        <taxon>Arachis</taxon>
    </lineage>
</organism>
<dbReference type="EMBL" id="SDMP01000006">
    <property type="protein sequence ID" value="RYR54875.1"/>
    <property type="molecule type" value="Genomic_DNA"/>
</dbReference>
<evidence type="ECO:0000313" key="1">
    <source>
        <dbReference type="EMBL" id="RYR54875.1"/>
    </source>
</evidence>
<evidence type="ECO:0000313" key="2">
    <source>
        <dbReference type="Proteomes" id="UP000289738"/>
    </source>
</evidence>
<sequence>MSHLRPLYMTTTLRGIKVNKVLIDGRAAIILLLERMLIKVGKYPNNLVPTNIALSSEGLSVKLRYPELNFAPTGWDVYMFLLYVMKVMLQAKLPI</sequence>
<dbReference type="AlphaFoldDB" id="A0A445CVB4"/>
<name>A0A445CVB4_ARAHY</name>
<reference evidence="1 2" key="1">
    <citation type="submission" date="2019-01" db="EMBL/GenBank/DDBJ databases">
        <title>Sequencing of cultivated peanut Arachis hypogaea provides insights into genome evolution and oil improvement.</title>
        <authorList>
            <person name="Chen X."/>
        </authorList>
    </citation>
    <scope>NUCLEOTIDE SEQUENCE [LARGE SCALE GENOMIC DNA]</scope>
    <source>
        <strain evidence="2">cv. Fuhuasheng</strain>
        <tissue evidence="1">Leaves</tissue>
    </source>
</reference>
<comment type="caution">
    <text evidence="1">The sequence shown here is derived from an EMBL/GenBank/DDBJ whole genome shotgun (WGS) entry which is preliminary data.</text>
</comment>
<protein>
    <submittedName>
        <fullName evidence="1">Uncharacterized protein</fullName>
    </submittedName>
</protein>
<proteinExistence type="predicted"/>
<dbReference type="Proteomes" id="UP000289738">
    <property type="component" value="Chromosome A06"/>
</dbReference>
<keyword evidence="2" id="KW-1185">Reference proteome</keyword>
<gene>
    <name evidence="1" type="ORF">Ahy_A06g030132</name>
</gene>